<dbReference type="GO" id="GO:0008202">
    <property type="term" value="P:steroid metabolic process"/>
    <property type="evidence" value="ECO:0007669"/>
    <property type="project" value="UniProtKB-ARBA"/>
</dbReference>
<dbReference type="EC" id="1.3.5.4" evidence="6"/>
<dbReference type="Pfam" id="PF00890">
    <property type="entry name" value="FAD_binding_2"/>
    <property type="match status" value="1"/>
</dbReference>
<dbReference type="RefSeq" id="WP_319943373.1">
    <property type="nucleotide sequence ID" value="NZ_WEGI01000010.1"/>
</dbReference>
<organism evidence="6 7">
    <name type="scientific">Nocardia aurantia</name>
    <dbReference type="NCBI Taxonomy" id="2585199"/>
    <lineage>
        <taxon>Bacteria</taxon>
        <taxon>Bacillati</taxon>
        <taxon>Actinomycetota</taxon>
        <taxon>Actinomycetes</taxon>
        <taxon>Mycobacteriales</taxon>
        <taxon>Nocardiaceae</taxon>
        <taxon>Nocardia</taxon>
    </lineage>
</organism>
<dbReference type="InterPro" id="IPR036188">
    <property type="entry name" value="FAD/NAD-bd_sf"/>
</dbReference>
<dbReference type="EMBL" id="WEGI01000010">
    <property type="protein sequence ID" value="MQY28986.1"/>
    <property type="molecule type" value="Genomic_DNA"/>
</dbReference>
<dbReference type="PANTHER" id="PTHR43400:SF10">
    <property type="entry name" value="3-OXOSTEROID 1-DEHYDROGENASE"/>
    <property type="match status" value="1"/>
</dbReference>
<dbReference type="PANTHER" id="PTHR43400">
    <property type="entry name" value="FUMARATE REDUCTASE"/>
    <property type="match status" value="1"/>
</dbReference>
<comment type="caution">
    <text evidence="6">The sequence shown here is derived from an EMBL/GenBank/DDBJ whole genome shotgun (WGS) entry which is preliminary data.</text>
</comment>
<keyword evidence="7" id="KW-1185">Reference proteome</keyword>
<evidence type="ECO:0000256" key="4">
    <source>
        <dbReference type="ARBA" id="ARBA00023002"/>
    </source>
</evidence>
<keyword evidence="4 6" id="KW-0560">Oxidoreductase</keyword>
<keyword evidence="3" id="KW-0274">FAD</keyword>
<dbReference type="Gene3D" id="3.50.50.60">
    <property type="entry name" value="FAD/NAD(P)-binding domain"/>
    <property type="match status" value="1"/>
</dbReference>
<dbReference type="GO" id="GO:0033765">
    <property type="term" value="F:steroid dehydrogenase activity, acting on the CH-CH group of donors"/>
    <property type="evidence" value="ECO:0007669"/>
    <property type="project" value="UniProtKB-ARBA"/>
</dbReference>
<dbReference type="InterPro" id="IPR027477">
    <property type="entry name" value="Succ_DH/fumarate_Rdtase_cat_sf"/>
</dbReference>
<dbReference type="SUPFAM" id="SSF51905">
    <property type="entry name" value="FAD/NAD(P)-binding domain"/>
    <property type="match status" value="1"/>
</dbReference>
<evidence type="ECO:0000256" key="1">
    <source>
        <dbReference type="ARBA" id="ARBA00001974"/>
    </source>
</evidence>
<gene>
    <name evidence="6" type="primary">ifcA_1</name>
    <name evidence="6" type="ORF">NRB56_45750</name>
</gene>
<protein>
    <submittedName>
        <fullName evidence="6">Fumarate reductase flavoprotein subunit</fullName>
        <ecNumber evidence="6">1.3.5.4</ecNumber>
    </submittedName>
</protein>
<evidence type="ECO:0000313" key="7">
    <source>
        <dbReference type="Proteomes" id="UP000431401"/>
    </source>
</evidence>
<evidence type="ECO:0000259" key="5">
    <source>
        <dbReference type="Pfam" id="PF00890"/>
    </source>
</evidence>
<dbReference type="InterPro" id="IPR003953">
    <property type="entry name" value="FAD-dep_OxRdtase_2_FAD-bd"/>
</dbReference>
<sequence length="472" mass="49323">MDATAWDAIVVGAGPAGIACAVTAGAAGGRVLLLEAADEIGGALPYSGGHLSAGGFSLQRARGIEDDPELHFADIVRISGGTGRADLTRLSLAEQPAVLEWLLAEGFSPDPNTPRIVYGHEPYTIPRTVHAEATPGGPAVLAALRRSLDPQVANGRVTVRCATAVTDLIVNDRTVIGVRTAESSHRAPAVVLATGGFGFAPELFAELEGAPLTTSAAPTSTGEGLLLARRAGAGLQGLGRYLPTFGGLPPAGDDPRVDWTHRPHLVAPERPPWEIYVDSAGRRWIAEDEPSIDRKERALTGIADMTFWMVFDARALRESHPMVHGWTPAELHAACGRRRGLHRAADLVDLARRAGISPTGLTEEVAAYNAGVAAGHDPAFGRRQLPAPIAEPPFYAIENHPVTLITFAGVDVDEQLRVRRADGSVIPGLYAIGEVIGSAAVNGNAFCSGMCLTPALAFGRIVGRAVTGGPGE</sequence>
<dbReference type="Proteomes" id="UP000431401">
    <property type="component" value="Unassembled WGS sequence"/>
</dbReference>
<dbReference type="AlphaFoldDB" id="A0A7K0DTC5"/>
<feature type="domain" description="FAD-dependent oxidoreductase 2 FAD-binding" evidence="5">
    <location>
        <begin position="7"/>
        <end position="441"/>
    </location>
</feature>
<dbReference type="Gene3D" id="3.90.700.10">
    <property type="entry name" value="Succinate dehydrogenase/fumarate reductase flavoprotein, catalytic domain"/>
    <property type="match status" value="1"/>
</dbReference>
<reference evidence="6 7" key="1">
    <citation type="submission" date="2019-10" db="EMBL/GenBank/DDBJ databases">
        <title>Nocardia macrotermitis sp. nov. and Nocardia aurantia sp. nov., isolated from the gut of fungus growing-termite Macrotermes natalensis.</title>
        <authorList>
            <person name="Benndorf R."/>
            <person name="Schwitalla J."/>
            <person name="Martin K."/>
            <person name="De Beer W."/>
            <person name="Kaster A.-K."/>
            <person name="Vollmers J."/>
            <person name="Poulsen M."/>
            <person name="Beemelmanns C."/>
        </authorList>
    </citation>
    <scope>NUCLEOTIDE SEQUENCE [LARGE SCALE GENOMIC DNA]</scope>
    <source>
        <strain evidence="6 7">RB56</strain>
    </source>
</reference>
<evidence type="ECO:0000256" key="2">
    <source>
        <dbReference type="ARBA" id="ARBA00022630"/>
    </source>
</evidence>
<name>A0A7K0DTC5_9NOCA</name>
<keyword evidence="2" id="KW-0285">Flavoprotein</keyword>
<evidence type="ECO:0000313" key="6">
    <source>
        <dbReference type="EMBL" id="MQY28986.1"/>
    </source>
</evidence>
<proteinExistence type="predicted"/>
<dbReference type="PRINTS" id="PR00368">
    <property type="entry name" value="FADPNR"/>
</dbReference>
<dbReference type="SUPFAM" id="SSF56425">
    <property type="entry name" value="Succinate dehydrogenase/fumarate reductase flavoprotein, catalytic domain"/>
    <property type="match status" value="1"/>
</dbReference>
<dbReference type="InterPro" id="IPR050315">
    <property type="entry name" value="FAD-oxidoreductase_2"/>
</dbReference>
<evidence type="ECO:0000256" key="3">
    <source>
        <dbReference type="ARBA" id="ARBA00022827"/>
    </source>
</evidence>
<accession>A0A7K0DTC5</accession>
<comment type="cofactor">
    <cofactor evidence="1">
        <name>FAD</name>
        <dbReference type="ChEBI" id="CHEBI:57692"/>
    </cofactor>
</comment>